<keyword evidence="3" id="KW-0274">FAD</keyword>
<dbReference type="Proteomes" id="UP001497453">
    <property type="component" value="Chromosome 8"/>
</dbReference>
<dbReference type="InterPro" id="IPR050641">
    <property type="entry name" value="RIFMO-like"/>
</dbReference>
<dbReference type="Pfam" id="PF07976">
    <property type="entry name" value="Phe_hydrox_dim"/>
    <property type="match status" value="1"/>
</dbReference>
<comment type="similarity">
    <text evidence="1">Belongs to the PheA/TfdB FAD monooxygenase family.</text>
</comment>
<dbReference type="PANTHER" id="PTHR43004:SF20">
    <property type="entry name" value="2-MONOOXYGENASE, PUTATIVE (AFU_ORTHOLOGUE AFUA_1G13660)-RELATED"/>
    <property type="match status" value="1"/>
</dbReference>
<evidence type="ECO:0000259" key="5">
    <source>
        <dbReference type="Pfam" id="PF01494"/>
    </source>
</evidence>
<dbReference type="InterPro" id="IPR012941">
    <property type="entry name" value="Phe_hydrox_C_dim_dom"/>
</dbReference>
<name>A0ABP1E2B4_9APHY</name>
<sequence length="616" mass="68506">MPTESKVDVLVLGAGPAGLMCAQGLKRAGVNVRIIDKRPKKVAAGQADGVQPRTIEVLQSYGLAERLLREGNQMHMVAFYNPSPNGGIERTGRTADITAPSARYPFEVTLHQGAIEAIFLDSMRELGLEVDRPIIPTALELSHDENELRDPQSYPVKVTLKHLDFGSEGQDDTEIVYAKFVVGADVLTFSGAHSWVRKTLGIIMDGEQTDYIWGVVDLIPSTNFPDIRNRCAIHSSNGSCMIIPREGDKVRLYIQLSDKDVVVDKATGRVDKEKTKVGPEELLEVARKSFSPFTIEKAGEIDWWTIYLIGQRVAQKFSVHERVFIAGDACHTHSPKAGQGMNASMNDTHNLIWKMTYVLRGWADISLLRTYEFERRKYAQDLIAFDKKFSALFSGKPRTEECQDGVSHEAFLEAFQTFGAFSCGIGIHYSPSSIPSMPNITELKHQSLTSHQTVGMRILPHVFVRAADARPFEIQDLLPANTKWKLVVFVGDIGPGKIKQIERVAKLADDLGKSTGLLKRYEDGVFEILTICATVKECLNYTDLPEVLRPHWSRVLLDDVDMFGRTGGKGYDIYGVDPSQGAIIVVRPDGYVGTVTPLEGVKDLETYFDTFLIRTL</sequence>
<evidence type="ECO:0000256" key="3">
    <source>
        <dbReference type="ARBA" id="ARBA00022827"/>
    </source>
</evidence>
<dbReference type="SUPFAM" id="SSF54373">
    <property type="entry name" value="FAD-linked reductases, C-terminal domain"/>
    <property type="match status" value="1"/>
</dbReference>
<dbReference type="EMBL" id="OZ037951">
    <property type="protein sequence ID" value="CAL1714085.1"/>
    <property type="molecule type" value="Genomic_DNA"/>
</dbReference>
<accession>A0ABP1E2B4</accession>
<reference evidence="8" key="1">
    <citation type="submission" date="2024-04" db="EMBL/GenBank/DDBJ databases">
        <authorList>
            <person name="Shaw F."/>
            <person name="Minotto A."/>
        </authorList>
    </citation>
    <scope>NUCLEOTIDE SEQUENCE [LARGE SCALE GENOMIC DNA]</scope>
</reference>
<dbReference type="CDD" id="cd02979">
    <property type="entry name" value="PHOX_C"/>
    <property type="match status" value="1"/>
</dbReference>
<evidence type="ECO:0000259" key="6">
    <source>
        <dbReference type="Pfam" id="PF07976"/>
    </source>
</evidence>
<evidence type="ECO:0000313" key="7">
    <source>
        <dbReference type="EMBL" id="CAL1714085.1"/>
    </source>
</evidence>
<dbReference type="InterPro" id="IPR036249">
    <property type="entry name" value="Thioredoxin-like_sf"/>
</dbReference>
<dbReference type="InterPro" id="IPR038220">
    <property type="entry name" value="PHOX_C_sf"/>
</dbReference>
<proteinExistence type="inferred from homology"/>
<dbReference type="Gene3D" id="3.30.9.10">
    <property type="entry name" value="D-Amino Acid Oxidase, subunit A, domain 2"/>
    <property type="match status" value="1"/>
</dbReference>
<keyword evidence="2" id="KW-0285">Flavoprotein</keyword>
<dbReference type="Pfam" id="PF01494">
    <property type="entry name" value="FAD_binding_3"/>
    <property type="match status" value="1"/>
</dbReference>
<dbReference type="PRINTS" id="PR00420">
    <property type="entry name" value="RNGMNOXGNASE"/>
</dbReference>
<protein>
    <recommendedName>
        <fullName evidence="9">Phenol 2-monooxygenase</fullName>
    </recommendedName>
</protein>
<keyword evidence="8" id="KW-1185">Reference proteome</keyword>
<dbReference type="SUPFAM" id="SSF52833">
    <property type="entry name" value="Thioredoxin-like"/>
    <property type="match status" value="1"/>
</dbReference>
<keyword evidence="4" id="KW-0560">Oxidoreductase</keyword>
<dbReference type="InterPro" id="IPR036188">
    <property type="entry name" value="FAD/NAD-bd_sf"/>
</dbReference>
<gene>
    <name evidence="7" type="ORF">GFSPODELE1_LOCUS9613</name>
</gene>
<evidence type="ECO:0000313" key="8">
    <source>
        <dbReference type="Proteomes" id="UP001497453"/>
    </source>
</evidence>
<dbReference type="Gene3D" id="3.40.30.20">
    <property type="match status" value="1"/>
</dbReference>
<dbReference type="SUPFAM" id="SSF51905">
    <property type="entry name" value="FAD/NAD(P)-binding domain"/>
    <property type="match status" value="1"/>
</dbReference>
<evidence type="ECO:0000256" key="4">
    <source>
        <dbReference type="ARBA" id="ARBA00023002"/>
    </source>
</evidence>
<feature type="domain" description="FAD-binding" evidence="5">
    <location>
        <begin position="6"/>
        <end position="385"/>
    </location>
</feature>
<evidence type="ECO:0008006" key="9">
    <source>
        <dbReference type="Google" id="ProtNLM"/>
    </source>
</evidence>
<dbReference type="Gene3D" id="3.50.50.60">
    <property type="entry name" value="FAD/NAD(P)-binding domain"/>
    <property type="match status" value="1"/>
</dbReference>
<dbReference type="PANTHER" id="PTHR43004">
    <property type="entry name" value="TRK SYSTEM POTASSIUM UPTAKE PROTEIN"/>
    <property type="match status" value="1"/>
</dbReference>
<organism evidence="7 8">
    <name type="scientific">Somion occarium</name>
    <dbReference type="NCBI Taxonomy" id="3059160"/>
    <lineage>
        <taxon>Eukaryota</taxon>
        <taxon>Fungi</taxon>
        <taxon>Dikarya</taxon>
        <taxon>Basidiomycota</taxon>
        <taxon>Agaricomycotina</taxon>
        <taxon>Agaricomycetes</taxon>
        <taxon>Polyporales</taxon>
        <taxon>Cerrenaceae</taxon>
        <taxon>Somion</taxon>
    </lineage>
</organism>
<evidence type="ECO:0000256" key="2">
    <source>
        <dbReference type="ARBA" id="ARBA00022630"/>
    </source>
</evidence>
<dbReference type="InterPro" id="IPR002938">
    <property type="entry name" value="FAD-bd"/>
</dbReference>
<evidence type="ECO:0000256" key="1">
    <source>
        <dbReference type="ARBA" id="ARBA00007801"/>
    </source>
</evidence>
<feature type="domain" description="Phenol hydroxylase-like C-terminal dimerisation" evidence="6">
    <location>
        <begin position="427"/>
        <end position="614"/>
    </location>
</feature>